<dbReference type="AlphaFoldDB" id="A0AAV7XR87"/>
<dbReference type="GO" id="GO:0006412">
    <property type="term" value="P:translation"/>
    <property type="evidence" value="ECO:0007669"/>
    <property type="project" value="InterPro"/>
</dbReference>
<dbReference type="Proteomes" id="UP001075354">
    <property type="component" value="Chromosome 7"/>
</dbReference>
<dbReference type="GO" id="GO:0003723">
    <property type="term" value="F:RNA binding"/>
    <property type="evidence" value="ECO:0007669"/>
    <property type="project" value="TreeGrafter"/>
</dbReference>
<evidence type="ECO:0008006" key="6">
    <source>
        <dbReference type="Google" id="ProtNLM"/>
    </source>
</evidence>
<evidence type="ECO:0000256" key="1">
    <source>
        <dbReference type="ARBA" id="ARBA00005251"/>
    </source>
</evidence>
<accession>A0AAV7XR87</accession>
<name>A0AAV7XR87_9NEOP</name>
<keyword evidence="3" id="KW-0687">Ribonucleoprotein</keyword>
<organism evidence="4 5">
    <name type="scientific">Megalurothrips usitatus</name>
    <name type="common">bean blossom thrips</name>
    <dbReference type="NCBI Taxonomy" id="439358"/>
    <lineage>
        <taxon>Eukaryota</taxon>
        <taxon>Metazoa</taxon>
        <taxon>Ecdysozoa</taxon>
        <taxon>Arthropoda</taxon>
        <taxon>Hexapoda</taxon>
        <taxon>Insecta</taxon>
        <taxon>Pterygota</taxon>
        <taxon>Neoptera</taxon>
        <taxon>Paraneoptera</taxon>
        <taxon>Thysanoptera</taxon>
        <taxon>Terebrantia</taxon>
        <taxon>Thripoidea</taxon>
        <taxon>Thripidae</taxon>
        <taxon>Megalurothrips</taxon>
    </lineage>
</organism>
<dbReference type="Gene3D" id="3.30.230.10">
    <property type="match status" value="1"/>
</dbReference>
<keyword evidence="5" id="KW-1185">Reference proteome</keyword>
<reference evidence="4" key="1">
    <citation type="submission" date="2022-12" db="EMBL/GenBank/DDBJ databases">
        <title>Chromosome-level genome assembly of the bean flower thrips Megalurothrips usitatus.</title>
        <authorList>
            <person name="Ma L."/>
            <person name="Liu Q."/>
            <person name="Li H."/>
            <person name="Cai W."/>
        </authorList>
    </citation>
    <scope>NUCLEOTIDE SEQUENCE</scope>
    <source>
        <strain evidence="4">Cailab_2022a</strain>
    </source>
</reference>
<protein>
    <recommendedName>
        <fullName evidence="6">30S ribosomal protein S9</fullName>
    </recommendedName>
</protein>
<dbReference type="InterPro" id="IPR014721">
    <property type="entry name" value="Ribsml_uS5_D2-typ_fold_subgr"/>
</dbReference>
<dbReference type="Pfam" id="PF00380">
    <property type="entry name" value="Ribosomal_S9"/>
    <property type="match status" value="1"/>
</dbReference>
<evidence type="ECO:0000313" key="4">
    <source>
        <dbReference type="EMBL" id="KAJ1525975.1"/>
    </source>
</evidence>
<comment type="similarity">
    <text evidence="1">Belongs to the universal ribosomal protein uS9 family.</text>
</comment>
<keyword evidence="2" id="KW-0689">Ribosomal protein</keyword>
<dbReference type="GO" id="GO:0003735">
    <property type="term" value="F:structural constituent of ribosome"/>
    <property type="evidence" value="ECO:0007669"/>
    <property type="project" value="InterPro"/>
</dbReference>
<gene>
    <name evidence="4" type="ORF">ONE63_009158</name>
</gene>
<evidence type="ECO:0000256" key="3">
    <source>
        <dbReference type="ARBA" id="ARBA00023274"/>
    </source>
</evidence>
<dbReference type="SUPFAM" id="SSF54211">
    <property type="entry name" value="Ribosomal protein S5 domain 2-like"/>
    <property type="match status" value="1"/>
</dbReference>
<evidence type="ECO:0000313" key="5">
    <source>
        <dbReference type="Proteomes" id="UP001075354"/>
    </source>
</evidence>
<comment type="caution">
    <text evidence="4">The sequence shown here is derived from an EMBL/GenBank/DDBJ whole genome shotgun (WGS) entry which is preliminary data.</text>
</comment>
<dbReference type="GO" id="GO:0005763">
    <property type="term" value="C:mitochondrial small ribosomal subunit"/>
    <property type="evidence" value="ECO:0007669"/>
    <property type="project" value="TreeGrafter"/>
</dbReference>
<dbReference type="InterPro" id="IPR020568">
    <property type="entry name" value="Ribosomal_Su5_D2-typ_SF"/>
</dbReference>
<dbReference type="PANTHER" id="PTHR21569">
    <property type="entry name" value="RIBOSOMAL PROTEIN S9"/>
    <property type="match status" value="1"/>
</dbReference>
<dbReference type="PANTHER" id="PTHR21569:SF1">
    <property type="entry name" value="SMALL RIBOSOMAL SUBUNIT PROTEIN US9M"/>
    <property type="match status" value="1"/>
</dbReference>
<dbReference type="InterPro" id="IPR000754">
    <property type="entry name" value="Ribosomal_uS9"/>
</dbReference>
<evidence type="ECO:0000256" key="2">
    <source>
        <dbReference type="ARBA" id="ARBA00022980"/>
    </source>
</evidence>
<proteinExistence type="inferred from homology"/>
<sequence length="80" mass="8872">MQFTGMLGKVDLDIEVAGGGFSGQSGAVRLALSHCLAALADGDQRADMQMAGLLAWDRRNKERKKFGKMRARRGYTWLKR</sequence>
<dbReference type="EMBL" id="JAPTSV010000007">
    <property type="protein sequence ID" value="KAJ1525975.1"/>
    <property type="molecule type" value="Genomic_DNA"/>
</dbReference>